<name>T1A8I1_9ZZZZ</name>
<evidence type="ECO:0000256" key="1">
    <source>
        <dbReference type="ARBA" id="ARBA00004141"/>
    </source>
</evidence>
<evidence type="ECO:0000313" key="7">
    <source>
        <dbReference type="EMBL" id="EQD53128.1"/>
    </source>
</evidence>
<feature type="domain" description="NADH:quinone oxidoreductase/Mrp antiporter transmembrane" evidence="6">
    <location>
        <begin position="5"/>
        <end position="265"/>
    </location>
</feature>
<feature type="non-terminal residue" evidence="7">
    <location>
        <position position="265"/>
    </location>
</feature>
<dbReference type="Pfam" id="PF00361">
    <property type="entry name" value="Proton_antipo_M"/>
    <property type="match status" value="1"/>
</dbReference>
<dbReference type="PANTHER" id="PTHR22773">
    <property type="entry name" value="NADH DEHYDROGENASE"/>
    <property type="match status" value="1"/>
</dbReference>
<reference evidence="7" key="2">
    <citation type="journal article" date="2014" name="ISME J.">
        <title>Microbial stratification in low pH oxic and suboxic macroscopic growths along an acid mine drainage.</title>
        <authorList>
            <person name="Mendez-Garcia C."/>
            <person name="Mesa V."/>
            <person name="Sprenger R.R."/>
            <person name="Richter M."/>
            <person name="Diez M.S."/>
            <person name="Solano J."/>
            <person name="Bargiela R."/>
            <person name="Golyshina O.V."/>
            <person name="Manteca A."/>
            <person name="Ramos J.L."/>
            <person name="Gallego J.R."/>
            <person name="Llorente I."/>
            <person name="Martins Dos Santos V.A."/>
            <person name="Jensen O.N."/>
            <person name="Pelaez A.I."/>
            <person name="Sanchez J."/>
            <person name="Ferrer M."/>
        </authorList>
    </citation>
    <scope>NUCLEOTIDE SEQUENCE</scope>
</reference>
<accession>T1A8I1</accession>
<keyword evidence="3 5" id="KW-1133">Transmembrane helix</keyword>
<evidence type="ECO:0000256" key="3">
    <source>
        <dbReference type="ARBA" id="ARBA00022989"/>
    </source>
</evidence>
<dbReference type="EMBL" id="AUZY01006816">
    <property type="protein sequence ID" value="EQD53128.1"/>
    <property type="molecule type" value="Genomic_DNA"/>
</dbReference>
<dbReference type="GO" id="GO:0016020">
    <property type="term" value="C:membrane"/>
    <property type="evidence" value="ECO:0007669"/>
    <property type="project" value="UniProtKB-SubCell"/>
</dbReference>
<dbReference type="InterPro" id="IPR001750">
    <property type="entry name" value="ND/Mrp_TM"/>
</dbReference>
<feature type="transmembrane region" description="Helical" evidence="5">
    <location>
        <begin position="152"/>
        <end position="171"/>
    </location>
</feature>
<dbReference type="AlphaFoldDB" id="T1A8I1"/>
<keyword evidence="4 5" id="KW-0472">Membrane</keyword>
<feature type="transmembrane region" description="Helical" evidence="5">
    <location>
        <begin position="221"/>
        <end position="239"/>
    </location>
</feature>
<comment type="caution">
    <text evidence="7">The sequence shown here is derived from an EMBL/GenBank/DDBJ whole genome shotgun (WGS) entry which is preliminary data.</text>
</comment>
<feature type="transmembrane region" description="Helical" evidence="5">
    <location>
        <begin position="130"/>
        <end position="146"/>
    </location>
</feature>
<feature type="transmembrane region" description="Helical" evidence="5">
    <location>
        <begin position="42"/>
        <end position="64"/>
    </location>
</feature>
<reference evidence="7" key="1">
    <citation type="submission" date="2013-08" db="EMBL/GenBank/DDBJ databases">
        <authorList>
            <person name="Mendez C."/>
            <person name="Richter M."/>
            <person name="Ferrer M."/>
            <person name="Sanchez J."/>
        </authorList>
    </citation>
    <scope>NUCLEOTIDE SEQUENCE</scope>
</reference>
<protein>
    <submittedName>
        <fullName evidence="7">Proton-translocating NADH-quinone oxidoreductase, chain N</fullName>
    </submittedName>
</protein>
<proteinExistence type="predicted"/>
<feature type="transmembrane region" description="Helical" evidence="5">
    <location>
        <begin position="6"/>
        <end position="30"/>
    </location>
</feature>
<sequence>MVAISADLIFLLLSIEVSTLSTYVLVGYVRRDSRALEASMKFYIIGALSSAISFFGASLLYGAYGTTSLAAFAFPPAAGLGNLALVGFGLLMVGLGFKLTLVPFHMWAVDVYDGASPPVSALLSAGSKKMGLFAFFAVFIAVVHVFNATEGYALLVALGGLAVVTMTVGNLQALQQHNMKRLLAYSSISQAGYLLLGIAVATPAALSGATLLAMAHVLMKGGAFLVVGAATAAGVGVTIEEYRGLGRRLPVTALSFAILLLSLAG</sequence>
<evidence type="ECO:0000256" key="5">
    <source>
        <dbReference type="SAM" id="Phobius"/>
    </source>
</evidence>
<comment type="subcellular location">
    <subcellularLocation>
        <location evidence="1">Membrane</location>
        <topology evidence="1">Multi-pass membrane protein</topology>
    </subcellularLocation>
</comment>
<feature type="transmembrane region" description="Helical" evidence="5">
    <location>
        <begin position="84"/>
        <end position="109"/>
    </location>
</feature>
<evidence type="ECO:0000256" key="2">
    <source>
        <dbReference type="ARBA" id="ARBA00022692"/>
    </source>
</evidence>
<organism evidence="7">
    <name type="scientific">mine drainage metagenome</name>
    <dbReference type="NCBI Taxonomy" id="410659"/>
    <lineage>
        <taxon>unclassified sequences</taxon>
        <taxon>metagenomes</taxon>
        <taxon>ecological metagenomes</taxon>
    </lineage>
</organism>
<evidence type="ECO:0000256" key="4">
    <source>
        <dbReference type="ARBA" id="ARBA00023136"/>
    </source>
</evidence>
<keyword evidence="2 5" id="KW-0812">Transmembrane</keyword>
<feature type="transmembrane region" description="Helical" evidence="5">
    <location>
        <begin position="192"/>
        <end position="215"/>
    </location>
</feature>
<evidence type="ECO:0000259" key="6">
    <source>
        <dbReference type="Pfam" id="PF00361"/>
    </source>
</evidence>
<gene>
    <name evidence="7" type="ORF">B1B_10416</name>
</gene>